<keyword evidence="1" id="KW-0812">Transmembrane</keyword>
<protein>
    <recommendedName>
        <fullName evidence="4">DUF4386 domain-containing protein</fullName>
    </recommendedName>
</protein>
<keyword evidence="1" id="KW-1133">Transmembrane helix</keyword>
<dbReference type="InterPro" id="IPR025495">
    <property type="entry name" value="DUF4386"/>
</dbReference>
<feature type="transmembrane region" description="Helical" evidence="1">
    <location>
        <begin position="49"/>
        <end position="73"/>
    </location>
</feature>
<feature type="transmembrane region" description="Helical" evidence="1">
    <location>
        <begin position="133"/>
        <end position="154"/>
    </location>
</feature>
<name>A0A7Y9JAV5_9ACTN</name>
<evidence type="ECO:0000313" key="3">
    <source>
        <dbReference type="Proteomes" id="UP000535511"/>
    </source>
</evidence>
<feature type="transmembrane region" description="Helical" evidence="1">
    <location>
        <begin position="194"/>
        <end position="215"/>
    </location>
</feature>
<feature type="transmembrane region" description="Helical" evidence="1">
    <location>
        <begin position="85"/>
        <end position="108"/>
    </location>
</feature>
<organism evidence="2 3">
    <name type="scientific">Nocardioides panaciterrulae</name>
    <dbReference type="NCBI Taxonomy" id="661492"/>
    <lineage>
        <taxon>Bacteria</taxon>
        <taxon>Bacillati</taxon>
        <taxon>Actinomycetota</taxon>
        <taxon>Actinomycetes</taxon>
        <taxon>Propionibacteriales</taxon>
        <taxon>Nocardioidaceae</taxon>
        <taxon>Nocardioides</taxon>
    </lineage>
</organism>
<proteinExistence type="predicted"/>
<dbReference type="Pfam" id="PF14329">
    <property type="entry name" value="DUF4386"/>
    <property type="match status" value="1"/>
</dbReference>
<dbReference type="Proteomes" id="UP000535511">
    <property type="component" value="Unassembled WGS sequence"/>
</dbReference>
<feature type="transmembrane region" description="Helical" evidence="1">
    <location>
        <begin position="12"/>
        <end position="29"/>
    </location>
</feature>
<evidence type="ECO:0000313" key="2">
    <source>
        <dbReference type="EMBL" id="NYD41753.1"/>
    </source>
</evidence>
<evidence type="ECO:0008006" key="4">
    <source>
        <dbReference type="Google" id="ProtNLM"/>
    </source>
</evidence>
<keyword evidence="3" id="KW-1185">Reference proteome</keyword>
<feature type="transmembrane region" description="Helical" evidence="1">
    <location>
        <begin position="166"/>
        <end position="188"/>
    </location>
</feature>
<gene>
    <name evidence="2" type="ORF">BJZ21_001836</name>
</gene>
<dbReference type="RefSeq" id="WP_179663458.1">
    <property type="nucleotide sequence ID" value="NZ_JACCBG010000001.1"/>
</dbReference>
<sequence>METLRKPGRIAGLWFIATFVFSIPALLLYDPVLNHTDFILGRGSETRVALGALLEVFLVISNIATAVVFFPVLKWVDEAVALGYVALRIMESAIIVTGLMSLMTVVTLRDDSAGADPSALRLTGQALVDLHDWTFLLGPQFCAGFGNGLLLGYLMYRSRLVPPRMALLGLVGGPLAFLGGVLVLFGALDDPSAGLFALTAVEIVWEAALGLYLAIRGYRPSPLLARSAPAGPGGPTT</sequence>
<dbReference type="AlphaFoldDB" id="A0A7Y9JAV5"/>
<evidence type="ECO:0000256" key="1">
    <source>
        <dbReference type="SAM" id="Phobius"/>
    </source>
</evidence>
<accession>A0A7Y9JAV5</accession>
<keyword evidence="1" id="KW-0472">Membrane</keyword>
<reference evidence="2 3" key="1">
    <citation type="submission" date="2020-07" db="EMBL/GenBank/DDBJ databases">
        <title>Sequencing the genomes of 1000 actinobacteria strains.</title>
        <authorList>
            <person name="Klenk H.-P."/>
        </authorList>
    </citation>
    <scope>NUCLEOTIDE SEQUENCE [LARGE SCALE GENOMIC DNA]</scope>
    <source>
        <strain evidence="2 3">DSM 21350</strain>
    </source>
</reference>
<dbReference type="EMBL" id="JACCBG010000001">
    <property type="protein sequence ID" value="NYD41753.1"/>
    <property type="molecule type" value="Genomic_DNA"/>
</dbReference>
<comment type="caution">
    <text evidence="2">The sequence shown here is derived from an EMBL/GenBank/DDBJ whole genome shotgun (WGS) entry which is preliminary data.</text>
</comment>